<proteinExistence type="predicted"/>
<keyword evidence="3" id="KW-1185">Reference proteome</keyword>
<accession>A0ABW0GU78</accession>
<evidence type="ECO:0008006" key="4">
    <source>
        <dbReference type="Google" id="ProtNLM"/>
    </source>
</evidence>
<feature type="region of interest" description="Disordered" evidence="1">
    <location>
        <begin position="164"/>
        <end position="189"/>
    </location>
</feature>
<sequence length="189" mass="20936">MTILSRSKEADMADAGHNSGMAEKDHRVLFFINRNEYVRLLEVKKAADAALRNHGKQVKVDLGEHGMRQIKLYEQMRTPEGEAKFKERRAADAQAAAWAGLPINTQVDLFTDFAPLDERAFAEGEEAGLRGDTLNNPHDINSEAGRQYEAGWKSGQAKLFEGIKQKTAEANTDEHISAHDADDPFADAA</sequence>
<evidence type="ECO:0000313" key="2">
    <source>
        <dbReference type="EMBL" id="MFC5385164.1"/>
    </source>
</evidence>
<protein>
    <recommendedName>
        <fullName evidence="4">Internal scaffolding protein</fullName>
    </recommendedName>
</protein>
<evidence type="ECO:0000256" key="1">
    <source>
        <dbReference type="SAM" id="MobiDB-lite"/>
    </source>
</evidence>
<gene>
    <name evidence="2" type="ORF">ACFPLB_04190</name>
</gene>
<dbReference type="EMBL" id="JBHSLL010000012">
    <property type="protein sequence ID" value="MFC5385164.1"/>
    <property type="molecule type" value="Genomic_DNA"/>
</dbReference>
<comment type="caution">
    <text evidence="2">The sequence shown here is derived from an EMBL/GenBank/DDBJ whole genome shotgun (WGS) entry which is preliminary data.</text>
</comment>
<feature type="compositionally biased region" description="Basic and acidic residues" evidence="1">
    <location>
        <begin position="164"/>
        <end position="182"/>
    </location>
</feature>
<name>A0ABW0GU78_9HYPH</name>
<reference evidence="3" key="1">
    <citation type="journal article" date="2019" name="Int. J. Syst. Evol. Microbiol.">
        <title>The Global Catalogue of Microorganisms (GCM) 10K type strain sequencing project: providing services to taxonomists for standard genome sequencing and annotation.</title>
        <authorList>
            <consortium name="The Broad Institute Genomics Platform"/>
            <consortium name="The Broad Institute Genome Sequencing Center for Infectious Disease"/>
            <person name="Wu L."/>
            <person name="Ma J."/>
        </authorList>
    </citation>
    <scope>NUCLEOTIDE SEQUENCE [LARGE SCALE GENOMIC DNA]</scope>
    <source>
        <strain evidence="3">CGMCC 4.1415</strain>
    </source>
</reference>
<organism evidence="2 3">
    <name type="scientific">Aquamicrobium segne</name>
    <dbReference type="NCBI Taxonomy" id="469547"/>
    <lineage>
        <taxon>Bacteria</taxon>
        <taxon>Pseudomonadati</taxon>
        <taxon>Pseudomonadota</taxon>
        <taxon>Alphaproteobacteria</taxon>
        <taxon>Hyphomicrobiales</taxon>
        <taxon>Phyllobacteriaceae</taxon>
        <taxon>Aquamicrobium</taxon>
    </lineage>
</organism>
<dbReference type="Proteomes" id="UP001596016">
    <property type="component" value="Unassembled WGS sequence"/>
</dbReference>
<evidence type="ECO:0000313" key="3">
    <source>
        <dbReference type="Proteomes" id="UP001596016"/>
    </source>
</evidence>